<protein>
    <submittedName>
        <fullName evidence="2">ATP synthase F0 subunit 8</fullName>
    </submittedName>
</protein>
<dbReference type="GeneID" id="86116667"/>
<keyword evidence="1" id="KW-1133">Transmembrane helix</keyword>
<keyword evidence="1" id="KW-0472">Membrane</keyword>
<evidence type="ECO:0000313" key="2">
    <source>
        <dbReference type="EMBL" id="WNZ34614.1"/>
    </source>
</evidence>
<geneLocation type="mitochondrion" evidence="2"/>
<name>A0AA96WNF4_9ANNE</name>
<feature type="transmembrane region" description="Helical" evidence="1">
    <location>
        <begin position="6"/>
        <end position="29"/>
    </location>
</feature>
<evidence type="ECO:0000256" key="1">
    <source>
        <dbReference type="SAM" id="Phobius"/>
    </source>
</evidence>
<accession>A0AA96WNF4</accession>
<keyword evidence="2" id="KW-0496">Mitochondrion</keyword>
<sequence>MPHLSPLNWFSIAIFFYMCVYTIFSLIWWHQPILIQPMKGDKSKETLWNW</sequence>
<gene>
    <name evidence="2" type="primary">atp8</name>
</gene>
<keyword evidence="1" id="KW-0812">Transmembrane</keyword>
<proteinExistence type="predicted"/>
<reference evidence="2" key="1">
    <citation type="submission" date="2023-09" db="EMBL/GenBank/DDBJ databases">
        <title>Complete mitochondrial genome of Siboglinum plumosum (Annelida: Siboglinidae) and its phylogenetic analysis.</title>
        <authorList>
            <person name="Starunov V.V."/>
        </authorList>
    </citation>
    <scope>NUCLEOTIDE SEQUENCE</scope>
</reference>
<organism evidence="2">
    <name type="scientific">Siboglinum plumosum</name>
    <dbReference type="NCBI Taxonomy" id="3080496"/>
    <lineage>
        <taxon>Eukaryota</taxon>
        <taxon>Metazoa</taxon>
        <taxon>Spiralia</taxon>
        <taxon>Lophotrochozoa</taxon>
        <taxon>Annelida</taxon>
        <taxon>Polychaeta</taxon>
        <taxon>Sedentaria</taxon>
        <taxon>Canalipalpata</taxon>
        <taxon>Sabellida</taxon>
        <taxon>Siboglinidae</taxon>
        <taxon>Siboglinum</taxon>
    </lineage>
</organism>
<dbReference type="RefSeq" id="YP_010977227.1">
    <property type="nucleotide sequence ID" value="NC_084115.1"/>
</dbReference>
<dbReference type="EMBL" id="OR551480">
    <property type="protein sequence ID" value="WNZ34614.1"/>
    <property type="molecule type" value="Genomic_DNA"/>
</dbReference>
<dbReference type="AlphaFoldDB" id="A0AA96WNF4"/>